<dbReference type="AlphaFoldDB" id="A0A0G4GX25"/>
<keyword evidence="1" id="KW-0175">Coiled coil</keyword>
<evidence type="ECO:0000313" key="2">
    <source>
        <dbReference type="EMBL" id="CEM35601.1"/>
    </source>
</evidence>
<accession>A0A0G4GX25</accession>
<sequence length="467" mass="51958">MPACIVFQPKFQDGKWVRKWVELWEGAIAGKGKGEPVLLGVLRQPNGAPVTAAVKRLSPKEDGTFDDDEVRGLQIEESKMLQMAGRPPFLPVLAAATHPHSPATYHKSDGTKEAVLCIAMEYLGPDGFVETNKLFGWDGEERPGSFNLLNVAERFRSSKSSFEEKVERLREDLRAITVALILVTQAHQGALSRGAVLLDSFYRNIMLPRRVLFVKRHPHRYPADNGVRAIDLGNMVTVDPSSRSAFIPLDPDTQAAQHQRPGSTKWFRSPETVVLQSGRPADWPEGREEFKDALKEVREDLHANRVLLLHPDGREEIRVDESVAVYGVSSIFHAVTRGVAINKGTDKAELRTAAGLGRPLLQHDGRPLSYHGQVDSPLDTLPLKSPQLQYAESWLDTICRITARGMSADMANRGTLSDIETELFRALAMLAPQYKACNARLVPTVGAINQHPVAHWRPSAWTGEWEW</sequence>
<dbReference type="Proteomes" id="UP000041254">
    <property type="component" value="Unassembled WGS sequence"/>
</dbReference>
<evidence type="ECO:0008006" key="4">
    <source>
        <dbReference type="Google" id="ProtNLM"/>
    </source>
</evidence>
<organism evidence="2 3">
    <name type="scientific">Vitrella brassicaformis (strain CCMP3155)</name>
    <dbReference type="NCBI Taxonomy" id="1169540"/>
    <lineage>
        <taxon>Eukaryota</taxon>
        <taxon>Sar</taxon>
        <taxon>Alveolata</taxon>
        <taxon>Colpodellida</taxon>
        <taxon>Vitrellaceae</taxon>
        <taxon>Vitrella</taxon>
    </lineage>
</organism>
<evidence type="ECO:0000256" key="1">
    <source>
        <dbReference type="SAM" id="Coils"/>
    </source>
</evidence>
<dbReference type="InParanoid" id="A0A0G4GX25"/>
<protein>
    <recommendedName>
        <fullName evidence="4">Protein kinase domain-containing protein</fullName>
    </recommendedName>
</protein>
<dbReference type="PhylomeDB" id="A0A0G4GX25"/>
<gene>
    <name evidence="2" type="ORF">Vbra_860</name>
</gene>
<reference evidence="2 3" key="1">
    <citation type="submission" date="2014-11" db="EMBL/GenBank/DDBJ databases">
        <authorList>
            <person name="Zhu J."/>
            <person name="Qi W."/>
            <person name="Song R."/>
        </authorList>
    </citation>
    <scope>NUCLEOTIDE SEQUENCE [LARGE SCALE GENOMIC DNA]</scope>
</reference>
<dbReference type="VEuPathDB" id="CryptoDB:Vbra_860"/>
<dbReference type="EMBL" id="CDMY01000859">
    <property type="protein sequence ID" value="CEM35601.1"/>
    <property type="molecule type" value="Genomic_DNA"/>
</dbReference>
<feature type="coiled-coil region" evidence="1">
    <location>
        <begin position="152"/>
        <end position="179"/>
    </location>
</feature>
<name>A0A0G4GX25_VITBC</name>
<proteinExistence type="predicted"/>
<keyword evidence="3" id="KW-1185">Reference proteome</keyword>
<evidence type="ECO:0000313" key="3">
    <source>
        <dbReference type="Proteomes" id="UP000041254"/>
    </source>
</evidence>